<dbReference type="EMBL" id="CM029038">
    <property type="protein sequence ID" value="KAG2650244.1"/>
    <property type="molecule type" value="Genomic_DNA"/>
</dbReference>
<name>A0A8T0WYR2_PANVG</name>
<proteinExistence type="predicted"/>
<dbReference type="AlphaFoldDB" id="A0A8T0WYR2"/>
<evidence type="ECO:0000313" key="2">
    <source>
        <dbReference type="EMBL" id="KAG2650244.1"/>
    </source>
</evidence>
<comment type="caution">
    <text evidence="2">The sequence shown here is derived from an EMBL/GenBank/DDBJ whole genome shotgun (WGS) entry which is preliminary data.</text>
</comment>
<keyword evidence="3" id="KW-1185">Reference proteome</keyword>
<feature type="transmembrane region" description="Helical" evidence="1">
    <location>
        <begin position="20"/>
        <end position="39"/>
    </location>
</feature>
<organism evidence="2 3">
    <name type="scientific">Panicum virgatum</name>
    <name type="common">Blackwell switchgrass</name>
    <dbReference type="NCBI Taxonomy" id="38727"/>
    <lineage>
        <taxon>Eukaryota</taxon>
        <taxon>Viridiplantae</taxon>
        <taxon>Streptophyta</taxon>
        <taxon>Embryophyta</taxon>
        <taxon>Tracheophyta</taxon>
        <taxon>Spermatophyta</taxon>
        <taxon>Magnoliopsida</taxon>
        <taxon>Liliopsida</taxon>
        <taxon>Poales</taxon>
        <taxon>Poaceae</taxon>
        <taxon>PACMAD clade</taxon>
        <taxon>Panicoideae</taxon>
        <taxon>Panicodae</taxon>
        <taxon>Paniceae</taxon>
        <taxon>Panicinae</taxon>
        <taxon>Panicum</taxon>
        <taxon>Panicum sect. Hiantes</taxon>
    </lineage>
</organism>
<sequence>MAWAEGGLHVRSATTLLPYAARLACVLAWVPLVLGNGAVRAGMAASALVCAHGFDAVNLVAGDLAKSAVAWAVLVAVVNNKTL</sequence>
<evidence type="ECO:0000313" key="3">
    <source>
        <dbReference type="Proteomes" id="UP000823388"/>
    </source>
</evidence>
<keyword evidence="1" id="KW-0812">Transmembrane</keyword>
<protein>
    <submittedName>
        <fullName evidence="2">Uncharacterized protein</fullName>
    </submittedName>
</protein>
<dbReference type="Proteomes" id="UP000823388">
    <property type="component" value="Chromosome 1N"/>
</dbReference>
<accession>A0A8T0WYR2</accession>
<keyword evidence="1" id="KW-1133">Transmembrane helix</keyword>
<gene>
    <name evidence="2" type="ORF">PVAP13_1NG225119</name>
</gene>
<keyword evidence="1" id="KW-0472">Membrane</keyword>
<evidence type="ECO:0000256" key="1">
    <source>
        <dbReference type="SAM" id="Phobius"/>
    </source>
</evidence>
<reference evidence="2" key="1">
    <citation type="submission" date="2020-05" db="EMBL/GenBank/DDBJ databases">
        <title>WGS assembly of Panicum virgatum.</title>
        <authorList>
            <person name="Lovell J.T."/>
            <person name="Jenkins J."/>
            <person name="Shu S."/>
            <person name="Juenger T.E."/>
            <person name="Schmutz J."/>
        </authorList>
    </citation>
    <scope>NUCLEOTIDE SEQUENCE</scope>
    <source>
        <strain evidence="2">AP13</strain>
    </source>
</reference>